<sequence>MVPALVTGTGSGVIAAVRPDALIEPGSGADDGRDHENRDSSEES</sequence>
<comment type="caution">
    <text evidence="2">The sequence shown here is derived from an EMBL/GenBank/DDBJ whole genome shotgun (WGS) entry which is preliminary data.</text>
</comment>
<dbReference type="Proteomes" id="UP000644548">
    <property type="component" value="Unassembled WGS sequence"/>
</dbReference>
<evidence type="ECO:0000313" key="3">
    <source>
        <dbReference type="Proteomes" id="UP000644548"/>
    </source>
</evidence>
<dbReference type="EMBL" id="BMQN01000004">
    <property type="protein sequence ID" value="GGR94696.1"/>
    <property type="molecule type" value="Genomic_DNA"/>
</dbReference>
<reference evidence="3" key="1">
    <citation type="journal article" date="2019" name="Int. J. Syst. Evol. Microbiol.">
        <title>The Global Catalogue of Microorganisms (GCM) 10K type strain sequencing project: providing services to taxonomists for standard genome sequencing and annotation.</title>
        <authorList>
            <consortium name="The Broad Institute Genomics Platform"/>
            <consortium name="The Broad Institute Genome Sequencing Center for Infectious Disease"/>
            <person name="Wu L."/>
            <person name="Ma J."/>
        </authorList>
    </citation>
    <scope>NUCLEOTIDE SEQUENCE [LARGE SCALE GENOMIC DNA]</scope>
    <source>
        <strain evidence="3">JCM 31405</strain>
    </source>
</reference>
<accession>A0ABQ2S725</accession>
<feature type="region of interest" description="Disordered" evidence="1">
    <location>
        <begin position="1"/>
        <end position="44"/>
    </location>
</feature>
<gene>
    <name evidence="2" type="ORF">GCM10008960_22060</name>
</gene>
<evidence type="ECO:0000313" key="2">
    <source>
        <dbReference type="EMBL" id="GGR94696.1"/>
    </source>
</evidence>
<name>A0ABQ2S725_9DEIO</name>
<keyword evidence="3" id="KW-1185">Reference proteome</keyword>
<evidence type="ECO:0000256" key="1">
    <source>
        <dbReference type="SAM" id="MobiDB-lite"/>
    </source>
</evidence>
<organism evidence="2 3">
    <name type="scientific">Deinococcus sedimenti</name>
    <dbReference type="NCBI Taxonomy" id="1867090"/>
    <lineage>
        <taxon>Bacteria</taxon>
        <taxon>Thermotogati</taxon>
        <taxon>Deinococcota</taxon>
        <taxon>Deinococci</taxon>
        <taxon>Deinococcales</taxon>
        <taxon>Deinococcaceae</taxon>
        <taxon>Deinococcus</taxon>
    </lineage>
</organism>
<protein>
    <submittedName>
        <fullName evidence="2">Uncharacterized protein</fullName>
    </submittedName>
</protein>
<feature type="compositionally biased region" description="Basic and acidic residues" evidence="1">
    <location>
        <begin position="30"/>
        <end position="44"/>
    </location>
</feature>
<proteinExistence type="predicted"/>